<dbReference type="SUPFAM" id="SSF88659">
    <property type="entry name" value="Sigma3 and sigma4 domains of RNA polymerase sigma factors"/>
    <property type="match status" value="1"/>
</dbReference>
<evidence type="ECO:0000256" key="1">
    <source>
        <dbReference type="ARBA" id="ARBA00010466"/>
    </source>
</evidence>
<evidence type="ECO:0000256" key="3">
    <source>
        <dbReference type="ARBA" id="ARBA00023125"/>
    </source>
</evidence>
<keyword evidence="2" id="KW-0805">Transcription regulation</keyword>
<evidence type="ECO:0000256" key="2">
    <source>
        <dbReference type="ARBA" id="ARBA00023015"/>
    </source>
</evidence>
<feature type="domain" description="RNA polymerase sigma factor 70 region 4 type 2" evidence="6">
    <location>
        <begin position="15"/>
        <end position="51"/>
    </location>
</feature>
<dbReference type="InterPro" id="IPR051054">
    <property type="entry name" value="SorC_transcr_regulators"/>
</dbReference>
<dbReference type="InterPro" id="IPR037171">
    <property type="entry name" value="NagB/RpiA_transferase-like"/>
</dbReference>
<dbReference type="SUPFAM" id="SSF100950">
    <property type="entry name" value="NagB/RpiA/CoA transferase-like"/>
    <property type="match status" value="1"/>
</dbReference>
<gene>
    <name evidence="7" type="ORF">GEU84_014300</name>
</gene>
<feature type="domain" description="Sugar-binding" evidence="5">
    <location>
        <begin position="62"/>
        <end position="317"/>
    </location>
</feature>
<protein>
    <submittedName>
        <fullName evidence="7">Sugar-binding transcriptional regulator</fullName>
    </submittedName>
</protein>
<dbReference type="InterPro" id="IPR013249">
    <property type="entry name" value="RNA_pol_sigma70_r4_t2"/>
</dbReference>
<keyword evidence="8" id="KW-1185">Reference proteome</keyword>
<accession>A0A8X8GYR1</accession>
<evidence type="ECO:0000313" key="7">
    <source>
        <dbReference type="EMBL" id="NUB45567.1"/>
    </source>
</evidence>
<dbReference type="Pfam" id="PF08281">
    <property type="entry name" value="Sigma70_r4_2"/>
    <property type="match status" value="1"/>
</dbReference>
<reference evidence="7" key="1">
    <citation type="submission" date="2020-05" db="EMBL/GenBank/DDBJ databases">
        <title>Fertoebacter nigrum gen. nov., sp. nov., a new member of the family Rhodobacteraceae.</title>
        <authorList>
            <person name="Szuroczki S."/>
            <person name="Abbaszade G."/>
            <person name="Buni D."/>
            <person name="Schumann P."/>
            <person name="Toth E."/>
        </authorList>
    </citation>
    <scope>NUCLEOTIDE SEQUENCE</scope>
    <source>
        <strain evidence="7">RG-N-1a</strain>
    </source>
</reference>
<dbReference type="GO" id="GO:0003677">
    <property type="term" value="F:DNA binding"/>
    <property type="evidence" value="ECO:0007669"/>
    <property type="project" value="UniProtKB-KW"/>
</dbReference>
<evidence type="ECO:0000256" key="4">
    <source>
        <dbReference type="ARBA" id="ARBA00023163"/>
    </source>
</evidence>
<sequence>MNDMNEDFTSLRQMHAVLVRHFIEGRKQAEIAEAMNLSTSKVNRIIAQARRSGMVKISIETPFQRLMEIEQKLAATGLVREAIVSPTVSDNDGTRLAQVGQAAAAHLAETLRDGDILGISGGKAVAAVVDALSVERAIDVQVVPLTGGVQGKFHTDVNNLASRMAERLGGRSLQLHAPLFAERADQREMLMNLGAVKEVMDLGRRATVCLVGIGSITTPGSSYFDLHPLSAPDRAMLPGMGVMAEFLGHLVHDRGQVAHFALNQRLVALRPDEIRRCGRVIAVAAGEDKVGPVRSVLRGGYVSVLVTDEDTATTILATNGDSA</sequence>
<evidence type="ECO:0000259" key="5">
    <source>
        <dbReference type="Pfam" id="PF04198"/>
    </source>
</evidence>
<dbReference type="InterPro" id="IPR007324">
    <property type="entry name" value="Sugar-bd_dom_put"/>
</dbReference>
<dbReference type="GO" id="GO:0030246">
    <property type="term" value="F:carbohydrate binding"/>
    <property type="evidence" value="ECO:0007669"/>
    <property type="project" value="InterPro"/>
</dbReference>
<dbReference type="EMBL" id="WHUT02000008">
    <property type="protein sequence ID" value="NUB45567.1"/>
    <property type="molecule type" value="Genomic_DNA"/>
</dbReference>
<dbReference type="Proteomes" id="UP000484076">
    <property type="component" value="Unassembled WGS sequence"/>
</dbReference>
<comment type="caution">
    <text evidence="7">The sequence shown here is derived from an EMBL/GenBank/DDBJ whole genome shotgun (WGS) entry which is preliminary data.</text>
</comment>
<dbReference type="GO" id="GO:0016987">
    <property type="term" value="F:sigma factor activity"/>
    <property type="evidence" value="ECO:0007669"/>
    <property type="project" value="InterPro"/>
</dbReference>
<dbReference type="PANTHER" id="PTHR34294:SF1">
    <property type="entry name" value="TRANSCRIPTIONAL REGULATOR LSRR"/>
    <property type="match status" value="1"/>
</dbReference>
<organism evidence="7 8">
    <name type="scientific">Fertoeibacter niger</name>
    <dbReference type="NCBI Taxonomy" id="2656921"/>
    <lineage>
        <taxon>Bacteria</taxon>
        <taxon>Pseudomonadati</taxon>
        <taxon>Pseudomonadota</taxon>
        <taxon>Alphaproteobacteria</taxon>
        <taxon>Rhodobacterales</taxon>
        <taxon>Paracoccaceae</taxon>
        <taxon>Fertoeibacter</taxon>
    </lineage>
</organism>
<evidence type="ECO:0000259" key="6">
    <source>
        <dbReference type="Pfam" id="PF08281"/>
    </source>
</evidence>
<keyword evidence="4" id="KW-0804">Transcription</keyword>
<dbReference type="Pfam" id="PF04198">
    <property type="entry name" value="Sugar-bind"/>
    <property type="match status" value="1"/>
</dbReference>
<proteinExistence type="inferred from homology"/>
<dbReference type="Gene3D" id="3.40.50.1360">
    <property type="match status" value="1"/>
</dbReference>
<dbReference type="GO" id="GO:0006352">
    <property type="term" value="P:DNA-templated transcription initiation"/>
    <property type="evidence" value="ECO:0007669"/>
    <property type="project" value="InterPro"/>
</dbReference>
<dbReference type="Gene3D" id="1.10.10.60">
    <property type="entry name" value="Homeodomain-like"/>
    <property type="match status" value="1"/>
</dbReference>
<name>A0A8X8GYR1_9RHOB</name>
<dbReference type="InterPro" id="IPR013324">
    <property type="entry name" value="RNA_pol_sigma_r3/r4-like"/>
</dbReference>
<evidence type="ECO:0000313" key="8">
    <source>
        <dbReference type="Proteomes" id="UP000484076"/>
    </source>
</evidence>
<comment type="similarity">
    <text evidence="1">Belongs to the SorC transcriptional regulatory family.</text>
</comment>
<dbReference type="PANTHER" id="PTHR34294">
    <property type="entry name" value="TRANSCRIPTIONAL REGULATOR-RELATED"/>
    <property type="match status" value="1"/>
</dbReference>
<keyword evidence="3" id="KW-0238">DNA-binding</keyword>
<dbReference type="AlphaFoldDB" id="A0A8X8GYR1"/>